<gene>
    <name evidence="3" type="ORF">Q9R02_07035</name>
</gene>
<accession>A0ABT9IMW0</accession>
<name>A0ABT9IMW0_9MICC</name>
<dbReference type="Proteomes" id="UP001232725">
    <property type="component" value="Unassembled WGS sequence"/>
</dbReference>
<feature type="transmembrane region" description="Helical" evidence="2">
    <location>
        <begin position="91"/>
        <end position="113"/>
    </location>
</feature>
<evidence type="ECO:0000256" key="1">
    <source>
        <dbReference type="SAM" id="MobiDB-lite"/>
    </source>
</evidence>
<evidence type="ECO:0000313" key="3">
    <source>
        <dbReference type="EMBL" id="MDP5226900.1"/>
    </source>
</evidence>
<organism evidence="3 4">
    <name type="scientific">Arthrobacter horti</name>
    <dbReference type="NCBI Taxonomy" id="3068273"/>
    <lineage>
        <taxon>Bacteria</taxon>
        <taxon>Bacillati</taxon>
        <taxon>Actinomycetota</taxon>
        <taxon>Actinomycetes</taxon>
        <taxon>Micrococcales</taxon>
        <taxon>Micrococcaceae</taxon>
        <taxon>Arthrobacter</taxon>
    </lineage>
</organism>
<evidence type="ECO:0000256" key="2">
    <source>
        <dbReference type="SAM" id="Phobius"/>
    </source>
</evidence>
<feature type="transmembrane region" description="Helical" evidence="2">
    <location>
        <begin position="170"/>
        <end position="191"/>
    </location>
</feature>
<feature type="region of interest" description="Disordered" evidence="1">
    <location>
        <begin position="205"/>
        <end position="277"/>
    </location>
</feature>
<dbReference type="EMBL" id="JAVALS010000003">
    <property type="protein sequence ID" value="MDP5226900.1"/>
    <property type="molecule type" value="Genomic_DNA"/>
</dbReference>
<keyword evidence="2" id="KW-1133">Transmembrane helix</keyword>
<feature type="compositionally biased region" description="Low complexity" evidence="1">
    <location>
        <begin position="241"/>
        <end position="256"/>
    </location>
</feature>
<proteinExistence type="predicted"/>
<keyword evidence="2" id="KW-0472">Membrane</keyword>
<protein>
    <submittedName>
        <fullName evidence="3">Uncharacterized protein</fullName>
    </submittedName>
</protein>
<feature type="transmembrane region" description="Helical" evidence="2">
    <location>
        <begin position="134"/>
        <end position="164"/>
    </location>
</feature>
<comment type="caution">
    <text evidence="3">The sequence shown here is derived from an EMBL/GenBank/DDBJ whole genome shotgun (WGS) entry which is preliminary data.</text>
</comment>
<reference evidence="3 4" key="1">
    <citation type="submission" date="2023-08" db="EMBL/GenBank/DDBJ databases">
        <title>Arthrobacter horti sp. nov., isolated from forest soil.</title>
        <authorList>
            <person name="Park M."/>
        </authorList>
    </citation>
    <scope>NUCLEOTIDE SEQUENCE [LARGE SCALE GENOMIC DNA]</scope>
    <source>
        <strain evidence="3 4">YJM1</strain>
    </source>
</reference>
<keyword evidence="4" id="KW-1185">Reference proteome</keyword>
<dbReference type="RefSeq" id="WP_305995946.1">
    <property type="nucleotide sequence ID" value="NZ_JAVALS010000003.1"/>
</dbReference>
<keyword evidence="2" id="KW-0812">Transmembrane</keyword>
<evidence type="ECO:0000313" key="4">
    <source>
        <dbReference type="Proteomes" id="UP001232725"/>
    </source>
</evidence>
<sequence>MPDYDRRRGSAVSAVNRHERVRADWLLAHEAHWHLSDRRMANDLKRRAAQKSNKDAGAADSSFHEGRIKPLHARFVAGGEDSKETMARACFLALIIVPTVVLATGPALGFSLVAYRATTETALKRGHVPRCRPWLFAAAGAAVLGVIAALIFRSLLVLATAHFYPAITFAVHWSNVGLVYGWSQLVLGLLLTAWQIRRHGWPGVVHKGKPKSPMVRGRTPAPAASAVPQRSAAVDEPEPPAELGGAPLAPARPKAPTRSAQPDQPTVIDPDEDFDDEPVFDDEVLVAADESGSTGSN</sequence>